<dbReference type="Proteomes" id="UP000054383">
    <property type="component" value="Unassembled WGS sequence"/>
</dbReference>
<keyword evidence="5" id="KW-0539">Nucleus</keyword>
<keyword evidence="2" id="KW-0805">Transcription regulation</keyword>
<keyword evidence="3" id="KW-0238">DNA-binding</keyword>
<dbReference type="PANTHER" id="PTHR31845:SF10">
    <property type="entry name" value="ZN(II)2CYS6 TRANSCRIPTION FACTOR (EUROFUNG)"/>
    <property type="match status" value="1"/>
</dbReference>
<evidence type="ECO:0000256" key="6">
    <source>
        <dbReference type="SAM" id="MobiDB-lite"/>
    </source>
</evidence>
<dbReference type="AlphaFoldDB" id="A0A0U1M0Y4"/>
<sequence>MCVYNDGQPSRNPNPAPQCSKPSRSKSEKGCGIDSVLEKLPPVPLDLQYEDETEKVVQLHNNVFGCHAVEDPKCCTPARQPENAGNPPKKPSINMIQANQMVQTFCRRNACFPFVVLPEHTTAEELSQQRPFLLLSILVVVSGVNPMLQRSLDERLRKVVATRVVMQGEKSVDYLQGLLVYLAWHPIHLKPINNQIFQYVQLAIAMVSDLDLERKMESPCEDRLVAMNTLLGCYYQFSNAAIAFKRSNNFTFKPSDELLDSMLMANNEQITHVAAAATRLTKFIAKVHRFDIEKDIAESPMRTECPLQKLTQVYLQELLQIEGAIPTSVHENIKIQVLKRFAKIELYTMALGQEKHRPHGQRKKSTNHDSPNISPLSYLEICTTCFTEINSFLEFMINTSSADYRRLPFSEWGMLSLAMIYFSKLCQPGIFDIDKPSRYEEVIETERTIWLTGIDRLCARLEEASTTPATREKNTCSRRIPDFFYLFRTVFKLFKDNFVRESTMTHQTSQDEGSSCRRNTSRSRCPVINGDLQRTNYWDMLMMEGETQNFLGDMGGCFTPEAGFDLNDPACFDLSSWVDIN</sequence>
<keyword evidence="4" id="KW-0804">Transcription</keyword>
<evidence type="ECO:0000256" key="3">
    <source>
        <dbReference type="ARBA" id="ARBA00023125"/>
    </source>
</evidence>
<dbReference type="GO" id="GO:0000976">
    <property type="term" value="F:transcription cis-regulatory region binding"/>
    <property type="evidence" value="ECO:0007669"/>
    <property type="project" value="TreeGrafter"/>
</dbReference>
<keyword evidence="8" id="KW-1185">Reference proteome</keyword>
<dbReference type="GO" id="GO:0005634">
    <property type="term" value="C:nucleus"/>
    <property type="evidence" value="ECO:0007669"/>
    <property type="project" value="UniProtKB-SubCell"/>
</dbReference>
<evidence type="ECO:0000313" key="7">
    <source>
        <dbReference type="EMBL" id="CRG88661.1"/>
    </source>
</evidence>
<feature type="region of interest" description="Disordered" evidence="6">
    <location>
        <begin position="1"/>
        <end position="31"/>
    </location>
</feature>
<evidence type="ECO:0000256" key="4">
    <source>
        <dbReference type="ARBA" id="ARBA00023163"/>
    </source>
</evidence>
<dbReference type="InterPro" id="IPR051089">
    <property type="entry name" value="prtT"/>
</dbReference>
<dbReference type="EMBL" id="CVMT01000005">
    <property type="protein sequence ID" value="CRG88661.1"/>
    <property type="molecule type" value="Genomic_DNA"/>
</dbReference>
<dbReference type="PANTHER" id="PTHR31845">
    <property type="entry name" value="FINGER DOMAIN PROTEIN, PUTATIVE-RELATED"/>
    <property type="match status" value="1"/>
</dbReference>
<evidence type="ECO:0000256" key="5">
    <source>
        <dbReference type="ARBA" id="ARBA00023242"/>
    </source>
</evidence>
<dbReference type="OrthoDB" id="5424793at2759"/>
<gene>
    <name evidence="7" type="ORF">PISL3812_05693</name>
</gene>
<comment type="subcellular location">
    <subcellularLocation>
        <location evidence="1">Nucleus</location>
    </subcellularLocation>
</comment>
<dbReference type="GO" id="GO:0000981">
    <property type="term" value="F:DNA-binding transcription factor activity, RNA polymerase II-specific"/>
    <property type="evidence" value="ECO:0007669"/>
    <property type="project" value="TreeGrafter"/>
</dbReference>
<name>A0A0U1M0Y4_TALIS</name>
<dbReference type="STRING" id="28573.A0A0U1M0Y4"/>
<evidence type="ECO:0000256" key="1">
    <source>
        <dbReference type="ARBA" id="ARBA00004123"/>
    </source>
</evidence>
<dbReference type="OMA" id="VYLAWHP"/>
<evidence type="ECO:0000313" key="8">
    <source>
        <dbReference type="Proteomes" id="UP000054383"/>
    </source>
</evidence>
<reference evidence="7 8" key="1">
    <citation type="submission" date="2015-04" db="EMBL/GenBank/DDBJ databases">
        <authorList>
            <person name="Syromyatnikov M.Y."/>
            <person name="Popov V.N."/>
        </authorList>
    </citation>
    <scope>NUCLEOTIDE SEQUENCE [LARGE SCALE GENOMIC DNA]</scope>
    <source>
        <strain evidence="7">WF-38-12</strain>
    </source>
</reference>
<protein>
    <submittedName>
        <fullName evidence="7">Uncharacterized protein</fullName>
    </submittedName>
</protein>
<organism evidence="7 8">
    <name type="scientific">Talaromyces islandicus</name>
    <name type="common">Penicillium islandicum</name>
    <dbReference type="NCBI Taxonomy" id="28573"/>
    <lineage>
        <taxon>Eukaryota</taxon>
        <taxon>Fungi</taxon>
        <taxon>Dikarya</taxon>
        <taxon>Ascomycota</taxon>
        <taxon>Pezizomycotina</taxon>
        <taxon>Eurotiomycetes</taxon>
        <taxon>Eurotiomycetidae</taxon>
        <taxon>Eurotiales</taxon>
        <taxon>Trichocomaceae</taxon>
        <taxon>Talaromyces</taxon>
        <taxon>Talaromyces sect. Islandici</taxon>
    </lineage>
</organism>
<evidence type="ECO:0000256" key="2">
    <source>
        <dbReference type="ARBA" id="ARBA00023015"/>
    </source>
</evidence>
<accession>A0A0U1M0Y4</accession>
<proteinExistence type="predicted"/>